<evidence type="ECO:0000256" key="1">
    <source>
        <dbReference type="SAM" id="Phobius"/>
    </source>
</evidence>
<organism evidence="2 3">
    <name type="scientific">Cohnella boryungensis</name>
    <dbReference type="NCBI Taxonomy" id="768479"/>
    <lineage>
        <taxon>Bacteria</taxon>
        <taxon>Bacillati</taxon>
        <taxon>Bacillota</taxon>
        <taxon>Bacilli</taxon>
        <taxon>Bacillales</taxon>
        <taxon>Paenibacillaceae</taxon>
        <taxon>Cohnella</taxon>
    </lineage>
</organism>
<gene>
    <name evidence="2" type="primary">prli42</name>
    <name evidence="2" type="ORF">ACFO1S_03940</name>
</gene>
<accession>A0ABV8S5H2</accession>
<protein>
    <submittedName>
        <fullName evidence="2">Stressosome-associated protein Prli42</fullName>
    </submittedName>
</protein>
<dbReference type="RefSeq" id="WP_204604366.1">
    <property type="nucleotide sequence ID" value="NZ_JBHSED010000004.1"/>
</dbReference>
<dbReference type="NCBIfam" id="NF033880">
    <property type="entry name" value="Prli42"/>
    <property type="match status" value="1"/>
</dbReference>
<dbReference type="EMBL" id="JBHSED010000004">
    <property type="protein sequence ID" value="MFC4302590.1"/>
    <property type="molecule type" value="Genomic_DNA"/>
</dbReference>
<evidence type="ECO:0000313" key="3">
    <source>
        <dbReference type="Proteomes" id="UP001595755"/>
    </source>
</evidence>
<feature type="transmembrane region" description="Helical" evidence="1">
    <location>
        <begin position="9"/>
        <end position="30"/>
    </location>
</feature>
<keyword evidence="1" id="KW-0812">Transmembrane</keyword>
<reference evidence="3" key="1">
    <citation type="journal article" date="2019" name="Int. J. Syst. Evol. Microbiol.">
        <title>The Global Catalogue of Microorganisms (GCM) 10K type strain sequencing project: providing services to taxonomists for standard genome sequencing and annotation.</title>
        <authorList>
            <consortium name="The Broad Institute Genomics Platform"/>
            <consortium name="The Broad Institute Genome Sequencing Center for Infectious Disease"/>
            <person name="Wu L."/>
            <person name="Ma J."/>
        </authorList>
    </citation>
    <scope>NUCLEOTIDE SEQUENCE [LARGE SCALE GENOMIC DNA]</scope>
    <source>
        <strain evidence="3">CGMCC 4.1641</strain>
    </source>
</reference>
<dbReference type="InterPro" id="IPR049722">
    <property type="entry name" value="Prli42-like"/>
</dbReference>
<dbReference type="Proteomes" id="UP001595755">
    <property type="component" value="Unassembled WGS sequence"/>
</dbReference>
<comment type="caution">
    <text evidence="2">The sequence shown here is derived from an EMBL/GenBank/DDBJ whole genome shotgun (WGS) entry which is preliminary data.</text>
</comment>
<proteinExistence type="predicted"/>
<keyword evidence="1" id="KW-1133">Transmembrane helix</keyword>
<name>A0ABV8S5H2_9BACL</name>
<keyword evidence="3" id="KW-1185">Reference proteome</keyword>
<evidence type="ECO:0000313" key="2">
    <source>
        <dbReference type="EMBL" id="MFC4302590.1"/>
    </source>
</evidence>
<sequence>MNKRLFKIVVYTTLAVMLVSTLLMSLGSLIQ</sequence>
<keyword evidence="1" id="KW-0472">Membrane</keyword>